<feature type="compositionally biased region" description="Basic and acidic residues" evidence="1">
    <location>
        <begin position="90"/>
        <end position="103"/>
    </location>
</feature>
<gene>
    <name evidence="3" type="ORF">NAEGRDRAFT_76799</name>
</gene>
<evidence type="ECO:0000256" key="1">
    <source>
        <dbReference type="SAM" id="MobiDB-lite"/>
    </source>
</evidence>
<keyword evidence="4" id="KW-1185">Reference proteome</keyword>
<dbReference type="RefSeq" id="XP_002668291.1">
    <property type="nucleotide sequence ID" value="XM_002668245.1"/>
</dbReference>
<proteinExistence type="predicted"/>
<feature type="transmembrane region" description="Helical" evidence="2">
    <location>
        <begin position="30"/>
        <end position="53"/>
    </location>
</feature>
<dbReference type="EMBL" id="GG739160">
    <property type="protein sequence ID" value="EFC35547.1"/>
    <property type="molecule type" value="Genomic_DNA"/>
</dbReference>
<sequence>MAILHTAHEKLKGTFRKTDVQDLYECTIEILIKLLAGSLFASLVLIMVVFSVAKFKVRGLELISPLIMSIHLAVQFWMDTHEGAFTKEVERTVEQHRSRRENSNKPNWH</sequence>
<dbReference type="VEuPathDB" id="AmoebaDB:NAEGRDRAFT_76799"/>
<name>D2W5V6_NAEGR</name>
<keyword evidence="2" id="KW-1133">Transmembrane helix</keyword>
<dbReference type="AlphaFoldDB" id="D2W5V6"/>
<evidence type="ECO:0000313" key="4">
    <source>
        <dbReference type="Proteomes" id="UP000006671"/>
    </source>
</evidence>
<protein>
    <submittedName>
        <fullName evidence="3">Predicted protein</fullName>
    </submittedName>
</protein>
<dbReference type="InParanoid" id="D2W5V6"/>
<feature type="region of interest" description="Disordered" evidence="1">
    <location>
        <begin position="90"/>
        <end position="109"/>
    </location>
</feature>
<dbReference type="Proteomes" id="UP000006671">
    <property type="component" value="Unassembled WGS sequence"/>
</dbReference>
<reference evidence="3 4" key="1">
    <citation type="journal article" date="2010" name="Cell">
        <title>The genome of Naegleria gruberi illuminates early eukaryotic versatility.</title>
        <authorList>
            <person name="Fritz-Laylin L.K."/>
            <person name="Prochnik S.E."/>
            <person name="Ginger M.L."/>
            <person name="Dacks J.B."/>
            <person name="Carpenter M.L."/>
            <person name="Field M.C."/>
            <person name="Kuo A."/>
            <person name="Paredez A."/>
            <person name="Chapman J."/>
            <person name="Pham J."/>
            <person name="Shu S."/>
            <person name="Neupane R."/>
            <person name="Cipriano M."/>
            <person name="Mancuso J."/>
            <person name="Tu H."/>
            <person name="Salamov A."/>
            <person name="Lindquist E."/>
            <person name="Shapiro H."/>
            <person name="Lucas S."/>
            <person name="Grigoriev I.V."/>
            <person name="Cande W.Z."/>
            <person name="Fulton C."/>
            <person name="Rokhsar D.S."/>
            <person name="Dawson S.C."/>
        </authorList>
    </citation>
    <scope>NUCLEOTIDE SEQUENCE [LARGE SCALE GENOMIC DNA]</scope>
    <source>
        <strain evidence="3 4">NEG-M</strain>
    </source>
</reference>
<keyword evidence="2" id="KW-0472">Membrane</keyword>
<evidence type="ECO:0000256" key="2">
    <source>
        <dbReference type="SAM" id="Phobius"/>
    </source>
</evidence>
<dbReference type="KEGG" id="ngr:NAEGRDRAFT_76799"/>
<organism evidence="4">
    <name type="scientific">Naegleria gruberi</name>
    <name type="common">Amoeba</name>
    <dbReference type="NCBI Taxonomy" id="5762"/>
    <lineage>
        <taxon>Eukaryota</taxon>
        <taxon>Discoba</taxon>
        <taxon>Heterolobosea</taxon>
        <taxon>Tetramitia</taxon>
        <taxon>Eutetramitia</taxon>
        <taxon>Vahlkampfiidae</taxon>
        <taxon>Naegleria</taxon>
    </lineage>
</organism>
<keyword evidence="2" id="KW-0812">Transmembrane</keyword>
<evidence type="ECO:0000313" key="3">
    <source>
        <dbReference type="EMBL" id="EFC35547.1"/>
    </source>
</evidence>
<accession>D2W5V6</accession>
<dbReference type="GeneID" id="8859669"/>